<keyword evidence="4" id="KW-1185">Reference proteome</keyword>
<dbReference type="RefSeq" id="XP_013784062.1">
    <property type="nucleotide sequence ID" value="XM_013928608.2"/>
</dbReference>
<dbReference type="InterPro" id="IPR039900">
    <property type="entry name" value="Pat1-like"/>
</dbReference>
<sequence>MTDGFFGIDPTRLPTLGSGKLEEEPLTADVEDDYDAVNDETFGDGALEEDWEEDHKKLAALEEKHKQYTFPSFNDSELYGRYQTEDNQQEIVEQSISQLGLEDDLDDPAVITVGHHTKSDPVNISTYSRCSPPPPAIFDSEDCGSPKMHTIWSPSSTPQKNEDLAVLLKSLQKQSSKYANQNSFSGVSHLISTSFSTSSPRLLPNVRTVNEIEQDLLQELSQPTEQDLLQDSSHPAVRESMSFGAVRAEQLEKQVLGMHSSSPLTNHFISPPSQSGGHWRSPLTHKAHQDEKNYHELRRDQQWKTSSPQLPLSNKIRTLDDVEKDILLKPRAQSVQEVERHLQESSRAKRSSPVSALSGSVPVPMASHSQGFMSQPPIGTPPQGTPYHLLGSHMVNSPPVSVIPVAGRSSPVMLTTGLGKLQFSCINILSMLKFIVLFFADHIPINHLGVRTPPVFGACSPSIHPQPGLRHMLHPRQIPHPLLNNWQNRPQYPRFYNRRHEQDNRMNNSSGPSSDSYANLMTQKEKDWLIKIQMLQLHTDNPYVDDYYYTMFLLKKTLQKKHQNGGLGDEPQLIIPEKGKHEVKEYVPRQFEGSLGKLQVVSVNYPRKLLETGIHRSMEEEESSASKDLHVYRKLLLDIEKLYSLVLEIDDDDKRSDTHSKNVIEVSEVKHSRDQLTGKLFCGLMGKGSDTSANEDFLLNLSLVRKGRTLLLKSLRYFTMSQQMHVLVKLFRGLTPVLKRDLNDQLLLQHVDTVIDIIRNCTLENLVDLGQALQNLPTIEEGKPISPVKDRNHYQAAFQNKFGSILVCHMLSTAENLYSLGSEKDLEVEAQWTKVILHVVEVLCVLSDSVIVSAHVSHPKLLNHFQRFPIEREKFEALKQKLVLLTCGEQ</sequence>
<feature type="region of interest" description="Disordered" evidence="3">
    <location>
        <begin position="334"/>
        <end position="359"/>
    </location>
</feature>
<evidence type="ECO:0000256" key="3">
    <source>
        <dbReference type="SAM" id="MobiDB-lite"/>
    </source>
</evidence>
<evidence type="ECO:0000313" key="5">
    <source>
        <dbReference type="RefSeq" id="XP_013784062.1"/>
    </source>
</evidence>
<protein>
    <submittedName>
        <fullName evidence="5">Protein PAT1 homolog 1-like</fullName>
    </submittedName>
</protein>
<dbReference type="PANTHER" id="PTHR21551:SF0">
    <property type="entry name" value="PROTEIN ASSOCIATED WITH TOPO II RELATED-1, ISOFORM A"/>
    <property type="match status" value="1"/>
</dbReference>
<dbReference type="PANTHER" id="PTHR21551">
    <property type="entry name" value="TOPOISOMERASE II-ASSOCIATED PROTEIN PAT1"/>
    <property type="match status" value="1"/>
</dbReference>
<reference evidence="5" key="1">
    <citation type="submission" date="2025-08" db="UniProtKB">
        <authorList>
            <consortium name="RefSeq"/>
        </authorList>
    </citation>
    <scope>IDENTIFICATION</scope>
    <source>
        <tissue evidence="5">Muscle</tissue>
    </source>
</reference>
<evidence type="ECO:0000256" key="1">
    <source>
        <dbReference type="ARBA" id="ARBA00004201"/>
    </source>
</evidence>
<organism evidence="4 5">
    <name type="scientific">Limulus polyphemus</name>
    <name type="common">Atlantic horseshoe crab</name>
    <dbReference type="NCBI Taxonomy" id="6850"/>
    <lineage>
        <taxon>Eukaryota</taxon>
        <taxon>Metazoa</taxon>
        <taxon>Ecdysozoa</taxon>
        <taxon>Arthropoda</taxon>
        <taxon>Chelicerata</taxon>
        <taxon>Merostomata</taxon>
        <taxon>Xiphosura</taxon>
        <taxon>Limulidae</taxon>
        <taxon>Limulus</taxon>
    </lineage>
</organism>
<evidence type="ECO:0000313" key="4">
    <source>
        <dbReference type="Proteomes" id="UP000694941"/>
    </source>
</evidence>
<evidence type="ECO:0000256" key="2">
    <source>
        <dbReference type="ARBA" id="ARBA00022490"/>
    </source>
</evidence>
<proteinExistence type="predicted"/>
<accession>A0ABM1BKY0</accession>
<dbReference type="Proteomes" id="UP000694941">
    <property type="component" value="Unplaced"/>
</dbReference>
<feature type="compositionally biased region" description="Basic and acidic residues" evidence="3">
    <location>
        <begin position="337"/>
        <end position="347"/>
    </location>
</feature>
<gene>
    <name evidence="5" type="primary">LOC106468195</name>
</gene>
<feature type="compositionally biased region" description="Basic and acidic residues" evidence="3">
    <location>
        <begin position="289"/>
        <end position="302"/>
    </location>
</feature>
<comment type="subcellular location">
    <subcellularLocation>
        <location evidence="1">Cytoplasm</location>
        <location evidence="1">P-body</location>
    </subcellularLocation>
</comment>
<keyword evidence="2" id="KW-0963">Cytoplasm</keyword>
<dbReference type="GeneID" id="106468195"/>
<name>A0ABM1BKY0_LIMPO</name>
<feature type="region of interest" description="Disordered" evidence="3">
    <location>
        <begin position="289"/>
        <end position="311"/>
    </location>
</feature>
<feature type="region of interest" description="Disordered" evidence="3">
    <location>
        <begin position="1"/>
        <end position="25"/>
    </location>
</feature>